<sequence length="31" mass="3406">MAWPSWRSTVRKLGSECLLHPSVRRGSGHGG</sequence>
<organism evidence="1">
    <name type="scientific">Arundo donax</name>
    <name type="common">Giant reed</name>
    <name type="synonym">Donax arundinaceus</name>
    <dbReference type="NCBI Taxonomy" id="35708"/>
    <lineage>
        <taxon>Eukaryota</taxon>
        <taxon>Viridiplantae</taxon>
        <taxon>Streptophyta</taxon>
        <taxon>Embryophyta</taxon>
        <taxon>Tracheophyta</taxon>
        <taxon>Spermatophyta</taxon>
        <taxon>Magnoliopsida</taxon>
        <taxon>Liliopsida</taxon>
        <taxon>Poales</taxon>
        <taxon>Poaceae</taxon>
        <taxon>PACMAD clade</taxon>
        <taxon>Arundinoideae</taxon>
        <taxon>Arundineae</taxon>
        <taxon>Arundo</taxon>
    </lineage>
</organism>
<dbReference type="AlphaFoldDB" id="A0A0A9A4W3"/>
<evidence type="ECO:0000313" key="1">
    <source>
        <dbReference type="EMBL" id="JAD42072.1"/>
    </source>
</evidence>
<name>A0A0A9A4W3_ARUDO</name>
<reference evidence="1" key="1">
    <citation type="submission" date="2014-09" db="EMBL/GenBank/DDBJ databases">
        <authorList>
            <person name="Magalhaes I.L.F."/>
            <person name="Oliveira U."/>
            <person name="Santos F.R."/>
            <person name="Vidigal T.H.D.A."/>
            <person name="Brescovit A.D."/>
            <person name="Santos A.J."/>
        </authorList>
    </citation>
    <scope>NUCLEOTIDE SEQUENCE</scope>
    <source>
        <tissue evidence="1">Shoot tissue taken approximately 20 cm above the soil surface</tissue>
    </source>
</reference>
<accession>A0A0A9A4W3</accession>
<reference evidence="1" key="2">
    <citation type="journal article" date="2015" name="Data Brief">
        <title>Shoot transcriptome of the giant reed, Arundo donax.</title>
        <authorList>
            <person name="Barrero R.A."/>
            <person name="Guerrero F.D."/>
            <person name="Moolhuijzen P."/>
            <person name="Goolsby J.A."/>
            <person name="Tidwell J."/>
            <person name="Bellgard S.E."/>
            <person name="Bellgard M.I."/>
        </authorList>
    </citation>
    <scope>NUCLEOTIDE SEQUENCE</scope>
    <source>
        <tissue evidence="1">Shoot tissue taken approximately 20 cm above the soil surface</tissue>
    </source>
</reference>
<proteinExistence type="predicted"/>
<protein>
    <submittedName>
        <fullName evidence="1">Uncharacterized protein</fullName>
    </submittedName>
</protein>
<dbReference type="EMBL" id="GBRH01255823">
    <property type="protein sequence ID" value="JAD42072.1"/>
    <property type="molecule type" value="Transcribed_RNA"/>
</dbReference>